<dbReference type="GO" id="GO:0003735">
    <property type="term" value="F:structural constituent of ribosome"/>
    <property type="evidence" value="ECO:0007669"/>
    <property type="project" value="InterPro"/>
</dbReference>
<feature type="region of interest" description="Disordered" evidence="4">
    <location>
        <begin position="115"/>
        <end position="154"/>
    </location>
</feature>
<dbReference type="SUPFAM" id="SSF54736">
    <property type="entry name" value="ClpS-like"/>
    <property type="match status" value="1"/>
</dbReference>
<dbReference type="InterPro" id="IPR013823">
    <property type="entry name" value="Ribosomal_bL12_C"/>
</dbReference>
<evidence type="ECO:0000256" key="4">
    <source>
        <dbReference type="SAM" id="MobiDB-lite"/>
    </source>
</evidence>
<evidence type="ECO:0000313" key="7">
    <source>
        <dbReference type="Proteomes" id="UP001295423"/>
    </source>
</evidence>
<evidence type="ECO:0000256" key="3">
    <source>
        <dbReference type="ARBA" id="ARBA00023274"/>
    </source>
</evidence>
<dbReference type="FunFam" id="3.30.1390.10:FF:000001">
    <property type="entry name" value="50S ribosomal protein L7/L12"/>
    <property type="match status" value="1"/>
</dbReference>
<protein>
    <recommendedName>
        <fullName evidence="5">Large ribosomal subunit protein bL12 C-terminal domain-containing protein</fullName>
    </recommendedName>
</protein>
<accession>A0AAD2FLW9</accession>
<keyword evidence="2" id="KW-0689">Ribosomal protein</keyword>
<evidence type="ECO:0000313" key="6">
    <source>
        <dbReference type="EMBL" id="CAJ1943345.1"/>
    </source>
</evidence>
<dbReference type="Gene3D" id="3.30.1390.10">
    <property type="match status" value="1"/>
</dbReference>
<dbReference type="NCBIfam" id="TIGR00855">
    <property type="entry name" value="L12"/>
    <property type="match status" value="1"/>
</dbReference>
<reference evidence="6" key="1">
    <citation type="submission" date="2023-08" db="EMBL/GenBank/DDBJ databases">
        <authorList>
            <person name="Audoor S."/>
            <person name="Bilcke G."/>
        </authorList>
    </citation>
    <scope>NUCLEOTIDE SEQUENCE</scope>
</reference>
<dbReference type="Proteomes" id="UP001295423">
    <property type="component" value="Unassembled WGS sequence"/>
</dbReference>
<evidence type="ECO:0000256" key="2">
    <source>
        <dbReference type="ARBA" id="ARBA00022980"/>
    </source>
</evidence>
<keyword evidence="7" id="KW-1185">Reference proteome</keyword>
<feature type="domain" description="Large ribosomal subunit protein bL12 C-terminal" evidence="5">
    <location>
        <begin position="224"/>
        <end position="289"/>
    </location>
</feature>
<proteinExistence type="inferred from homology"/>
<dbReference type="PANTHER" id="PTHR45987:SF4">
    <property type="entry name" value="LARGE RIBOSOMAL SUBUNIT PROTEIN BL12M"/>
    <property type="match status" value="1"/>
</dbReference>
<keyword evidence="3" id="KW-0687">Ribonucleoprotein</keyword>
<evidence type="ECO:0000259" key="5">
    <source>
        <dbReference type="Pfam" id="PF00542"/>
    </source>
</evidence>
<name>A0AAD2FLW9_9STRA</name>
<dbReference type="AlphaFoldDB" id="A0AAD2FLW9"/>
<dbReference type="CDD" id="cd00387">
    <property type="entry name" value="Ribosomal_L7_L12"/>
    <property type="match status" value="1"/>
</dbReference>
<dbReference type="PANTHER" id="PTHR45987">
    <property type="entry name" value="39S RIBOSOMAL PROTEIN L12"/>
    <property type="match status" value="1"/>
</dbReference>
<comment type="caution">
    <text evidence="6">The sequence shown here is derived from an EMBL/GenBank/DDBJ whole genome shotgun (WGS) entry which is preliminary data.</text>
</comment>
<dbReference type="EMBL" id="CAKOGP040001113">
    <property type="protein sequence ID" value="CAJ1943345.1"/>
    <property type="molecule type" value="Genomic_DNA"/>
</dbReference>
<dbReference type="Pfam" id="PF00542">
    <property type="entry name" value="Ribosomal_L12"/>
    <property type="match status" value="1"/>
</dbReference>
<comment type="similarity">
    <text evidence="1">Belongs to the bacterial ribosomal protein bL12 family.</text>
</comment>
<sequence length="290" mass="30445">MNPLLRPPLSAAITAHAKTAVRSQVRKISLGGHKSSRTMYAAAAAAASTCSSSSSTVGTTTAGFSTTSPMNQQGRWMSCSNILQNSITSEPSISAAKSLLYRSFHATPSQLEDAAAAAAAVDAAPQAGGEDPTSTSDDEPHPTEIEYAFTPPPPLSEDSIQKVNGLFEQILHLDMVEVHLLTMVVNEELGIKWNQVQAAGAGPIGGAAAAAAPEEVKEEKLLKDLKLVGFDAKAKIKVIKEVRSIAGLGLKEAKELVESAPKIIQKELKPEKAEELKAQLEAVGAQIEIS</sequence>
<dbReference type="GO" id="GO:0003729">
    <property type="term" value="F:mRNA binding"/>
    <property type="evidence" value="ECO:0007669"/>
    <property type="project" value="TreeGrafter"/>
</dbReference>
<feature type="compositionally biased region" description="Low complexity" evidence="4">
    <location>
        <begin position="115"/>
        <end position="124"/>
    </location>
</feature>
<organism evidence="6 7">
    <name type="scientific">Cylindrotheca closterium</name>
    <dbReference type="NCBI Taxonomy" id="2856"/>
    <lineage>
        <taxon>Eukaryota</taxon>
        <taxon>Sar</taxon>
        <taxon>Stramenopiles</taxon>
        <taxon>Ochrophyta</taxon>
        <taxon>Bacillariophyta</taxon>
        <taxon>Bacillariophyceae</taxon>
        <taxon>Bacillariophycidae</taxon>
        <taxon>Bacillariales</taxon>
        <taxon>Bacillariaceae</taxon>
        <taxon>Cylindrotheca</taxon>
    </lineage>
</organism>
<dbReference type="HAMAP" id="MF_00368">
    <property type="entry name" value="Ribosomal_bL12"/>
    <property type="match status" value="1"/>
</dbReference>
<gene>
    <name evidence="6" type="ORF">CYCCA115_LOCUS8393</name>
</gene>
<dbReference type="GO" id="GO:1990904">
    <property type="term" value="C:ribonucleoprotein complex"/>
    <property type="evidence" value="ECO:0007669"/>
    <property type="project" value="UniProtKB-KW"/>
</dbReference>
<dbReference type="InterPro" id="IPR000206">
    <property type="entry name" value="Ribosomal_bL12"/>
</dbReference>
<dbReference type="GO" id="GO:0005840">
    <property type="term" value="C:ribosome"/>
    <property type="evidence" value="ECO:0007669"/>
    <property type="project" value="UniProtKB-KW"/>
</dbReference>
<dbReference type="InterPro" id="IPR014719">
    <property type="entry name" value="Ribosomal_bL12_C/ClpS-like"/>
</dbReference>
<evidence type="ECO:0000256" key="1">
    <source>
        <dbReference type="ARBA" id="ARBA00007197"/>
    </source>
</evidence>
<dbReference type="GO" id="GO:0006412">
    <property type="term" value="P:translation"/>
    <property type="evidence" value="ECO:0007669"/>
    <property type="project" value="InterPro"/>
</dbReference>